<reference evidence="1 2" key="1">
    <citation type="submission" date="2019-08" db="EMBL/GenBank/DDBJ databases">
        <title>Bacillus genomes from the desert of Cuatro Cienegas, Coahuila.</title>
        <authorList>
            <person name="Olmedo-Alvarez G."/>
        </authorList>
    </citation>
    <scope>NUCLEOTIDE SEQUENCE [LARGE SCALE GENOMIC DNA]</scope>
    <source>
        <strain evidence="1 2">CH34_1T</strain>
    </source>
</reference>
<dbReference type="Proteomes" id="UP000322267">
    <property type="component" value="Unassembled WGS sequence"/>
</dbReference>
<dbReference type="OrthoDB" id="4304at2"/>
<gene>
    <name evidence="1" type="ORF">FZC78_10075</name>
</gene>
<sequence>MKWKRIAAAVSVCALFLLIFVPFKTCIVLESIKQESKDVLVPLPSSEEREFSILYTHSIHLSDVLETYKADEESNIIQTTLVYEDTAIGMPGGAAGEEVFERTEGGKYKISNMNRTFPHIDISIGQVAANHRFIYNEKVYRLADYFGEGALIRMSVQKQSLFQLWKGVILNG</sequence>
<proteinExistence type="predicted"/>
<dbReference type="RefSeq" id="WP_148939584.1">
    <property type="nucleotide sequence ID" value="NZ_VTEI01000004.1"/>
</dbReference>
<name>A0A5D4NSY2_9BACI</name>
<dbReference type="EMBL" id="VTEI01000004">
    <property type="protein sequence ID" value="TYS16969.1"/>
    <property type="molecule type" value="Genomic_DNA"/>
</dbReference>
<dbReference type="AlphaFoldDB" id="A0A5D4NSY2"/>
<dbReference type="Pfam" id="PF08905">
    <property type="entry name" value="DUF1850"/>
    <property type="match status" value="1"/>
</dbReference>
<accession>A0A5D4NSY2</accession>
<evidence type="ECO:0000313" key="2">
    <source>
        <dbReference type="Proteomes" id="UP000322267"/>
    </source>
</evidence>
<organism evidence="1 2">
    <name type="scientific">Rossellomorea vietnamensis</name>
    <dbReference type="NCBI Taxonomy" id="218284"/>
    <lineage>
        <taxon>Bacteria</taxon>
        <taxon>Bacillati</taxon>
        <taxon>Bacillota</taxon>
        <taxon>Bacilli</taxon>
        <taxon>Bacillales</taxon>
        <taxon>Bacillaceae</taxon>
        <taxon>Rossellomorea</taxon>
    </lineage>
</organism>
<protein>
    <submittedName>
        <fullName evidence="1">DUF1850 domain-containing protein</fullName>
    </submittedName>
</protein>
<dbReference type="InterPro" id="IPR015001">
    <property type="entry name" value="DUF1850"/>
</dbReference>
<evidence type="ECO:0000313" key="1">
    <source>
        <dbReference type="EMBL" id="TYS16969.1"/>
    </source>
</evidence>
<comment type="caution">
    <text evidence="1">The sequence shown here is derived from an EMBL/GenBank/DDBJ whole genome shotgun (WGS) entry which is preliminary data.</text>
</comment>